<dbReference type="Gene3D" id="3.40.50.300">
    <property type="entry name" value="P-loop containing nucleotide triphosphate hydrolases"/>
    <property type="match status" value="1"/>
</dbReference>
<dbReference type="InterPro" id="IPR027417">
    <property type="entry name" value="P-loop_NTPase"/>
</dbReference>
<dbReference type="RefSeq" id="WP_243750113.1">
    <property type="nucleotide sequence ID" value="NZ_SNXK01000010.1"/>
</dbReference>
<dbReference type="InterPro" id="IPR003593">
    <property type="entry name" value="AAA+_ATPase"/>
</dbReference>
<evidence type="ECO:0000313" key="3">
    <source>
        <dbReference type="Proteomes" id="UP000295087"/>
    </source>
</evidence>
<comment type="caution">
    <text evidence="2">The sequence shown here is derived from an EMBL/GenBank/DDBJ whole genome shotgun (WGS) entry which is preliminary data.</text>
</comment>
<feature type="domain" description="AAA+ ATPase" evidence="1">
    <location>
        <begin position="275"/>
        <end position="433"/>
    </location>
</feature>
<protein>
    <recommendedName>
        <fullName evidence="1">AAA+ ATPase domain-containing protein</fullName>
    </recommendedName>
</protein>
<name>A0A4R6P4F9_NOCIG</name>
<evidence type="ECO:0000259" key="1">
    <source>
        <dbReference type="SMART" id="SM00382"/>
    </source>
</evidence>
<proteinExistence type="predicted"/>
<sequence>MPPLQQVSCCCQGDFDVVERVLRTTAAEVRKWSLEAVLVEMIIEGQRRKAKQNNAHTRSWEASLPEIAEDLCEAGLGDVEMLIEFRLPESRERADVILAGIDPRTGDDSYVVVELKQWSKAELVYNSDRIVRASGTRAEELHPIDQVRNYCKYLIQYIEVLHDRPLAVHGVAYLHNASENSISTLRARQPDRLGRLFTGERRTELRKFLTGRLAPHSGSAPAERLLTSKILPRPDLITFTASELRRRTDYSLLDNQELAFQRVLDQVRLSHERNQKSVVIVTGGPGSGKSLIAITLLAELDREGYKVRHATGSNAYTETLRKFPAKGSKDLKDLFHYYRTFADYRQNQLDVLICDEAHRIRAVSTNRFTPKAERAKRQERPQIDELIAAAKVPVFLLDEHQVVRPGEVGTQEEIQSHATRAGFPVHTIALDGLFRCGGSDEYDEWVRRLLGLRVGGPTPWSDDPAFEVRVAQSPQEMQDFLRSKHEAGESARITAGYCWPWSAPNDDGSLVEDVSIGSWSMPWNSKAARTLGDAPASSFWATDPAGFGQVGCIYTAQGFEYDWAGVIIGPDLVFRQGRLVGVRDRNLDAAMRSKALFDEDFGKLIRNVYKVLLTRGMRGVVIYSTDPETQQLLTELVPAKAMSEHVP</sequence>
<keyword evidence="3" id="KW-1185">Reference proteome</keyword>
<evidence type="ECO:0000313" key="2">
    <source>
        <dbReference type="EMBL" id="TDP30799.1"/>
    </source>
</evidence>
<dbReference type="CDD" id="cd00009">
    <property type="entry name" value="AAA"/>
    <property type="match status" value="1"/>
</dbReference>
<dbReference type="SMART" id="SM00382">
    <property type="entry name" value="AAA"/>
    <property type="match status" value="1"/>
</dbReference>
<dbReference type="AlphaFoldDB" id="A0A4R6P4F9"/>
<dbReference type="SUPFAM" id="SSF52540">
    <property type="entry name" value="P-loop containing nucleoside triphosphate hydrolases"/>
    <property type="match status" value="1"/>
</dbReference>
<dbReference type="Proteomes" id="UP000295087">
    <property type="component" value="Unassembled WGS sequence"/>
</dbReference>
<reference evidence="2 3" key="1">
    <citation type="submission" date="2019-03" db="EMBL/GenBank/DDBJ databases">
        <title>Genomic Encyclopedia of Type Strains, Phase IV (KMG-IV): sequencing the most valuable type-strain genomes for metagenomic binning, comparative biology and taxonomic classification.</title>
        <authorList>
            <person name="Goeker M."/>
        </authorList>
    </citation>
    <scope>NUCLEOTIDE SEQUENCE [LARGE SCALE GENOMIC DNA]</scope>
    <source>
        <strain evidence="2 3">DSM 44496</strain>
    </source>
</reference>
<dbReference type="EMBL" id="SNXK01000010">
    <property type="protein sequence ID" value="TDP30799.1"/>
    <property type="molecule type" value="Genomic_DNA"/>
</dbReference>
<organism evidence="2 3">
    <name type="scientific">Nocardia ignorata</name>
    <dbReference type="NCBI Taxonomy" id="145285"/>
    <lineage>
        <taxon>Bacteria</taxon>
        <taxon>Bacillati</taxon>
        <taxon>Actinomycetota</taxon>
        <taxon>Actinomycetes</taxon>
        <taxon>Mycobacteriales</taxon>
        <taxon>Nocardiaceae</taxon>
        <taxon>Nocardia</taxon>
    </lineage>
</organism>
<accession>A0A4R6P4F9</accession>
<dbReference type="InterPro" id="IPR018647">
    <property type="entry name" value="SLFN_3-like_DNA/RNA_helicase"/>
</dbReference>
<dbReference type="Pfam" id="PF09848">
    <property type="entry name" value="SLFN-g3_helicase"/>
    <property type="match status" value="1"/>
</dbReference>
<gene>
    <name evidence="2" type="ORF">DFR75_1106</name>
</gene>